<dbReference type="GO" id="GO:0022848">
    <property type="term" value="F:acetylcholine-gated monoatomic cation-selective channel activity"/>
    <property type="evidence" value="ECO:0007669"/>
    <property type="project" value="InterPro"/>
</dbReference>
<keyword evidence="10" id="KW-0325">Glycoprotein</keyword>
<dbReference type="Gene3D" id="1.20.58.390">
    <property type="entry name" value="Neurotransmitter-gated ion-channel transmembrane domain"/>
    <property type="match status" value="1"/>
</dbReference>
<protein>
    <submittedName>
        <fullName evidence="15">Uncharacterized protein</fullName>
    </submittedName>
</protein>
<dbReference type="SUPFAM" id="SSF63712">
    <property type="entry name" value="Nicotinic receptor ligand binding domain-like"/>
    <property type="match status" value="1"/>
</dbReference>
<evidence type="ECO:0000313" key="15">
    <source>
        <dbReference type="EMBL" id="CAH1803056.1"/>
    </source>
</evidence>
<keyword evidence="4 14" id="KW-1133">Transmembrane helix</keyword>
<dbReference type="NCBIfam" id="TIGR00860">
    <property type="entry name" value="LIC"/>
    <property type="match status" value="1"/>
</dbReference>
<evidence type="ECO:0000256" key="5">
    <source>
        <dbReference type="ARBA" id="ARBA00023018"/>
    </source>
</evidence>
<comment type="similarity">
    <text evidence="14">Belongs to the ligand-gated ion channel (TC 1.A.9) family.</text>
</comment>
<evidence type="ECO:0000256" key="14">
    <source>
        <dbReference type="RuleBase" id="RU000687"/>
    </source>
</evidence>
<keyword evidence="3 14" id="KW-0812">Transmembrane</keyword>
<dbReference type="PROSITE" id="PS00236">
    <property type="entry name" value="NEUROTR_ION_CHANNEL"/>
    <property type="match status" value="1"/>
</dbReference>
<dbReference type="Gene3D" id="2.70.170.10">
    <property type="entry name" value="Neurotransmitter-gated ion-channel ligand-binding domain"/>
    <property type="match status" value="1"/>
</dbReference>
<evidence type="ECO:0000256" key="2">
    <source>
        <dbReference type="ARBA" id="ARBA00022475"/>
    </source>
</evidence>
<evidence type="ECO:0000256" key="11">
    <source>
        <dbReference type="ARBA" id="ARBA00023286"/>
    </source>
</evidence>
<dbReference type="InterPro" id="IPR018000">
    <property type="entry name" value="Neurotransmitter_ion_chnl_CS"/>
</dbReference>
<feature type="transmembrane region" description="Helical" evidence="14">
    <location>
        <begin position="303"/>
        <end position="329"/>
    </location>
</feature>
<dbReference type="FunFam" id="2.70.170.10:FF:000030">
    <property type="entry name" value="AcetylCholine Receptor"/>
    <property type="match status" value="1"/>
</dbReference>
<dbReference type="PRINTS" id="PR00252">
    <property type="entry name" value="NRIONCHANNEL"/>
</dbReference>
<gene>
    <name evidence="15" type="ORF">OFUS_LOCUS26682</name>
</gene>
<dbReference type="PRINTS" id="PR00254">
    <property type="entry name" value="NICOTINICR"/>
</dbReference>
<dbReference type="InterPro" id="IPR006029">
    <property type="entry name" value="Neurotrans-gated_channel_TM"/>
</dbReference>
<sequence>MAFLALYLPTVVMVAGVVLMTFHVEALYNDSLTPELFLMKYLMTDYNANVRPVKNTSEATVVTIDIALTQIADVSEKHQTIMTSVWLRFTWEDYFLKWNESDYGGVKTIHLKPADVWIPDITLYTDVTGQYYETKEFRVKVTSDGTVQWKIPTKFVSSCKMKVHNFPYDVQTCTLKFGSWGFGSTEIDLQNKSNSADLSEYEPSGEWELLSTDAIRHSIMYNCCTEPYIDVTYYINIKRKPLYYTFNVILPCMFIVIISPFSFLVPPGCGERIQLSTTLFLSLTVYMLFVAEQLPVQSEDVPLVGQFFTTALFALALLNVTSIISVHLFHRGSKRDKLPRMAKLFTMKVAKLVCMANRFDEVVDLCCCCNSNEKENTLELKRCDRKVENGVCLRNKEKQIASQKYKESDQGATSGGPSVTQYDLVQLVYDINSHLTKLCKYKTTSQGVDATKREWKMVALVIDRCLFILSSIFTIAFSLCFILYKAEPD</sequence>
<evidence type="ECO:0000256" key="4">
    <source>
        <dbReference type="ARBA" id="ARBA00022989"/>
    </source>
</evidence>
<dbReference type="Pfam" id="PF02932">
    <property type="entry name" value="Neur_chan_memb"/>
    <property type="match status" value="1"/>
</dbReference>
<evidence type="ECO:0000256" key="7">
    <source>
        <dbReference type="ARBA" id="ARBA00023136"/>
    </source>
</evidence>
<dbReference type="CDD" id="cd18997">
    <property type="entry name" value="LGIC_ECD_nAChR"/>
    <property type="match status" value="1"/>
</dbReference>
<feature type="transmembrane region" description="Helical" evidence="14">
    <location>
        <begin position="461"/>
        <end position="484"/>
    </location>
</feature>
<evidence type="ECO:0000256" key="13">
    <source>
        <dbReference type="ARBA" id="ARBA00034099"/>
    </source>
</evidence>
<dbReference type="Pfam" id="PF02931">
    <property type="entry name" value="Neur_chan_LBD"/>
    <property type="match status" value="1"/>
</dbReference>
<keyword evidence="5" id="KW-0770">Synapse</keyword>
<keyword evidence="11" id="KW-1071">Ligand-gated ion channel</keyword>
<evidence type="ECO:0000256" key="12">
    <source>
        <dbReference type="ARBA" id="ARBA00023303"/>
    </source>
</evidence>
<comment type="caution">
    <text evidence="15">The sequence shown here is derived from an EMBL/GenBank/DDBJ whole genome shotgun (WGS) entry which is preliminary data.</text>
</comment>
<keyword evidence="7 14" id="KW-0472">Membrane</keyword>
<evidence type="ECO:0000256" key="3">
    <source>
        <dbReference type="ARBA" id="ARBA00022692"/>
    </source>
</evidence>
<keyword evidence="12 14" id="KW-0407">Ion channel</keyword>
<dbReference type="InterPro" id="IPR006202">
    <property type="entry name" value="Neur_chan_lig-bd"/>
</dbReference>
<comment type="subcellular location">
    <subcellularLocation>
        <location evidence="13">Synaptic cell membrane</location>
        <topology evidence="13">Multi-pass membrane protein</topology>
    </subcellularLocation>
</comment>
<evidence type="ECO:0000313" key="16">
    <source>
        <dbReference type="Proteomes" id="UP000749559"/>
    </source>
</evidence>
<evidence type="ECO:0000256" key="1">
    <source>
        <dbReference type="ARBA" id="ARBA00022448"/>
    </source>
</evidence>
<name>A0A8J1Y6G8_OWEFU</name>
<dbReference type="InterPro" id="IPR038050">
    <property type="entry name" value="Neuro_actylchol_rec"/>
</dbReference>
<evidence type="ECO:0000256" key="6">
    <source>
        <dbReference type="ARBA" id="ARBA00023065"/>
    </source>
</evidence>
<keyword evidence="1 14" id="KW-0813">Transport</keyword>
<dbReference type="GO" id="GO:0045211">
    <property type="term" value="C:postsynaptic membrane"/>
    <property type="evidence" value="ECO:0007669"/>
    <property type="project" value="InterPro"/>
</dbReference>
<reference evidence="15" key="1">
    <citation type="submission" date="2022-03" db="EMBL/GenBank/DDBJ databases">
        <authorList>
            <person name="Martin C."/>
        </authorList>
    </citation>
    <scope>NUCLEOTIDE SEQUENCE</scope>
</reference>
<dbReference type="Proteomes" id="UP000749559">
    <property type="component" value="Unassembled WGS sequence"/>
</dbReference>
<dbReference type="InterPro" id="IPR036734">
    <property type="entry name" value="Neur_chan_lig-bd_sf"/>
</dbReference>
<accession>A0A8J1Y6G8</accession>
<evidence type="ECO:0000256" key="8">
    <source>
        <dbReference type="ARBA" id="ARBA00023157"/>
    </source>
</evidence>
<dbReference type="InterPro" id="IPR036719">
    <property type="entry name" value="Neuro-gated_channel_TM_sf"/>
</dbReference>
<dbReference type="AlphaFoldDB" id="A0A8J1Y6G8"/>
<evidence type="ECO:0000256" key="9">
    <source>
        <dbReference type="ARBA" id="ARBA00023170"/>
    </source>
</evidence>
<organism evidence="15 16">
    <name type="scientific">Owenia fusiformis</name>
    <name type="common">Polychaete worm</name>
    <dbReference type="NCBI Taxonomy" id="6347"/>
    <lineage>
        <taxon>Eukaryota</taxon>
        <taxon>Metazoa</taxon>
        <taxon>Spiralia</taxon>
        <taxon>Lophotrochozoa</taxon>
        <taxon>Annelida</taxon>
        <taxon>Polychaeta</taxon>
        <taxon>Sedentaria</taxon>
        <taxon>Canalipalpata</taxon>
        <taxon>Sabellida</taxon>
        <taxon>Oweniida</taxon>
        <taxon>Oweniidae</taxon>
        <taxon>Owenia</taxon>
    </lineage>
</organism>
<dbReference type="OrthoDB" id="5975154at2759"/>
<feature type="transmembrane region" description="Helical" evidence="14">
    <location>
        <begin position="242"/>
        <end position="266"/>
    </location>
</feature>
<dbReference type="CDD" id="cd19051">
    <property type="entry name" value="LGIC_TM_cation"/>
    <property type="match status" value="1"/>
</dbReference>
<dbReference type="SUPFAM" id="SSF90112">
    <property type="entry name" value="Neurotransmitter-gated ion-channel transmembrane pore"/>
    <property type="match status" value="1"/>
</dbReference>
<keyword evidence="16" id="KW-1185">Reference proteome</keyword>
<proteinExistence type="inferred from homology"/>
<feature type="transmembrane region" description="Helical" evidence="14">
    <location>
        <begin position="273"/>
        <end position="291"/>
    </location>
</feature>
<dbReference type="EMBL" id="CAIIXF020000235">
    <property type="protein sequence ID" value="CAH1803056.1"/>
    <property type="molecule type" value="Genomic_DNA"/>
</dbReference>
<dbReference type="InterPro" id="IPR006201">
    <property type="entry name" value="Neur_channel"/>
</dbReference>
<keyword evidence="9" id="KW-0675">Receptor</keyword>
<evidence type="ECO:0000256" key="10">
    <source>
        <dbReference type="ARBA" id="ARBA00023180"/>
    </source>
</evidence>
<keyword evidence="6 14" id="KW-0406">Ion transport</keyword>
<dbReference type="PANTHER" id="PTHR18945">
    <property type="entry name" value="NEUROTRANSMITTER GATED ION CHANNEL"/>
    <property type="match status" value="1"/>
</dbReference>
<dbReference type="InterPro" id="IPR002394">
    <property type="entry name" value="Nicotinic_acetylcholine_rcpt"/>
</dbReference>
<keyword evidence="8" id="KW-1015">Disulfide bond</keyword>
<keyword evidence="2" id="KW-1003">Cell membrane</keyword>
<dbReference type="GO" id="GO:0004888">
    <property type="term" value="F:transmembrane signaling receptor activity"/>
    <property type="evidence" value="ECO:0007669"/>
    <property type="project" value="InterPro"/>
</dbReference>